<dbReference type="InterPro" id="IPR036047">
    <property type="entry name" value="F-box-like_dom_sf"/>
</dbReference>
<reference evidence="3 4" key="1">
    <citation type="journal article" date="2010" name="Science">
        <title>Pathogenicity determinants in smut fungi revealed by genome comparison.</title>
        <authorList>
            <person name="Schirawski J."/>
            <person name="Mannhaupt G."/>
            <person name="Muench K."/>
            <person name="Brefort T."/>
            <person name="Schipper K."/>
            <person name="Doehlemann G."/>
            <person name="Di Stasio M."/>
            <person name="Roessel N."/>
            <person name="Mendoza-Mendoza A."/>
            <person name="Pester D."/>
            <person name="Mueller O."/>
            <person name="Winterberg B."/>
            <person name="Meyer E."/>
            <person name="Ghareeb H."/>
            <person name="Wollenberg T."/>
            <person name="Muensterkoetter M."/>
            <person name="Wong P."/>
            <person name="Walter M."/>
            <person name="Stukenbrock E."/>
            <person name="Gueldener U."/>
            <person name="Kahmann R."/>
        </authorList>
    </citation>
    <scope>NUCLEOTIDE SEQUENCE [LARGE SCALE GENOMIC DNA]</scope>
    <source>
        <strain evidence="4">SRZ2</strain>
    </source>
</reference>
<dbReference type="Gene3D" id="2.30.30.390">
    <property type="entry name" value="Hemimethylated DNA-binding domain"/>
    <property type="match status" value="1"/>
</dbReference>
<evidence type="ECO:0000256" key="1">
    <source>
        <dbReference type="SAM" id="MobiDB-lite"/>
    </source>
</evidence>
<feature type="compositionally biased region" description="Basic and acidic residues" evidence="1">
    <location>
        <begin position="519"/>
        <end position="535"/>
    </location>
</feature>
<feature type="region of interest" description="Disordered" evidence="1">
    <location>
        <begin position="513"/>
        <end position="535"/>
    </location>
</feature>
<protein>
    <recommendedName>
        <fullName evidence="2">F-box domain-containing protein</fullName>
    </recommendedName>
</protein>
<organism evidence="3 4">
    <name type="scientific">Sporisorium reilianum (strain SRZ2)</name>
    <name type="common">Maize head smut fungus</name>
    <dbReference type="NCBI Taxonomy" id="999809"/>
    <lineage>
        <taxon>Eukaryota</taxon>
        <taxon>Fungi</taxon>
        <taxon>Dikarya</taxon>
        <taxon>Basidiomycota</taxon>
        <taxon>Ustilaginomycotina</taxon>
        <taxon>Ustilaginomycetes</taxon>
        <taxon>Ustilaginales</taxon>
        <taxon>Ustilaginaceae</taxon>
        <taxon>Sporisorium</taxon>
    </lineage>
</organism>
<dbReference type="OrthoDB" id="28868at2759"/>
<evidence type="ECO:0000313" key="3">
    <source>
        <dbReference type="EMBL" id="CBQ70718.1"/>
    </source>
</evidence>
<dbReference type="VEuPathDB" id="FungiDB:sr10438"/>
<dbReference type="Pfam" id="PF12937">
    <property type="entry name" value="F-box-like"/>
    <property type="match status" value="1"/>
</dbReference>
<dbReference type="Pfam" id="PF08755">
    <property type="entry name" value="YccV-like"/>
    <property type="match status" value="1"/>
</dbReference>
<dbReference type="PROSITE" id="PS50181">
    <property type="entry name" value="FBOX"/>
    <property type="match status" value="1"/>
</dbReference>
<sequence length="987" mass="112124">MTAILPDEVVYNVFIYLDSLSLSRASQCSTRFYRIATSPALWEMPYLLRWSMGDEQRESDRGTNEWRRYRKLQRLILHARRAAAEMGLPSAGTSKSPFRYLQLDKQTSTSDPPHFRPDFYRLFRERLRIDQRVLNTLYQQVETTSNRIRPVNAMARRFGSDAKDVLAAVIESQSSCPSGSSNGVVNQGTSMNIFCTDRRKDALADHLDRYRLTAYQAHLPTTLRSETHHLAIQYHARQLLEHLQRREAMQRMDELAATVNDPAALLDAIADSSDSPCIYLSKQTEKAIAMLSMFRGGEITSIEDQLDILAAACDLYIQQHPPQATETESKGSPALASAKNMALAICDFLADHGFCVAREDQFHDLDNSFLHKCFTANRETLPLSLTVIFCGIANRLGLAASLCNFPWTIIAVVMVDPSAPLPASDDTLLSAPQEMFWVSVTAFLAKAKEAHEPTSTDAFARRDSWLQQRDHCMDRVSLARFISRRGFPPSEDCWRPARPDHMAQRAINNILESVQHVPDPPRDPARDESEREVKGKRLTAKWSNLTRVDHAFLSSYHGRTDRVEQEQIASHVAMAWHSDSTSRSKGIDEDETTWGIVRNWRAESLKALFTKPEDWVTPLPPLPKLFYRYLEQRATDNDWTLTREHLIRRARKPSQFDSQVAKYLVMNVIFRFRWDQAREGEVLAGLVQIAFPLDVEVMCKDLTGMVHRDLVRDTLEDADATSEGSDSSFEASFSGREVRDGWLPSRQRQTVLETRLNPATREVVARILHATRVADYRGPRVRCRAKYQSTRRANGRAGLVAHRVGTVFSHRTYGYMGHIVGWDTQCAASEDWIVHMGVDNLPAPYDPAASQSTTRRRGRNQPFYQSITYDEQDTGRYIAEVNVEPIAGPIWIYGHPPDEAEQTVEADEHALEALPLGSLILGAMQGREAGLHFRCFDQVRGHFRRSATSRAKFPDDCSDEEDNDDDEDHPGDSKKESVERLSEDGYW</sequence>
<feature type="domain" description="F-box" evidence="2">
    <location>
        <begin position="1"/>
        <end position="45"/>
    </location>
</feature>
<dbReference type="Proteomes" id="UP000008867">
    <property type="component" value="Chromosome 2"/>
</dbReference>
<dbReference type="InterPro" id="IPR032698">
    <property type="entry name" value="SirB1_N"/>
</dbReference>
<dbReference type="InterPro" id="IPR036623">
    <property type="entry name" value="Hemimethylated_DNA-bd_sf"/>
</dbReference>
<accession>E6ZU11</accession>
<dbReference type="EMBL" id="FQ311441">
    <property type="protein sequence ID" value="CBQ70718.1"/>
    <property type="molecule type" value="Genomic_DNA"/>
</dbReference>
<name>E6ZU11_SPORE</name>
<dbReference type="PANTHER" id="PTHR31350">
    <property type="entry name" value="SI:DKEY-261L7.2"/>
    <property type="match status" value="1"/>
</dbReference>
<evidence type="ECO:0000313" key="4">
    <source>
        <dbReference type="Proteomes" id="UP000008867"/>
    </source>
</evidence>
<dbReference type="SMART" id="SM00992">
    <property type="entry name" value="YccV-like"/>
    <property type="match status" value="1"/>
</dbReference>
<keyword evidence="4" id="KW-1185">Reference proteome</keyword>
<dbReference type="InterPro" id="IPR001810">
    <property type="entry name" value="F-box_dom"/>
</dbReference>
<dbReference type="GO" id="GO:0003677">
    <property type="term" value="F:DNA binding"/>
    <property type="evidence" value="ECO:0007669"/>
    <property type="project" value="InterPro"/>
</dbReference>
<feature type="compositionally biased region" description="Basic and acidic residues" evidence="1">
    <location>
        <begin position="970"/>
        <end position="987"/>
    </location>
</feature>
<dbReference type="PANTHER" id="PTHR31350:SF27">
    <property type="entry name" value="HEMIMETHYLATED DNA-BINDING DOMAIN-CONTAINING PROTEIN"/>
    <property type="match status" value="1"/>
</dbReference>
<dbReference type="Gene3D" id="1.20.1280.50">
    <property type="match status" value="1"/>
</dbReference>
<feature type="region of interest" description="Disordered" evidence="1">
    <location>
        <begin position="947"/>
        <end position="987"/>
    </location>
</feature>
<evidence type="ECO:0000259" key="2">
    <source>
        <dbReference type="PROSITE" id="PS50181"/>
    </source>
</evidence>
<dbReference type="SUPFAM" id="SSF81383">
    <property type="entry name" value="F-box domain"/>
    <property type="match status" value="1"/>
</dbReference>
<dbReference type="Pfam" id="PF13369">
    <property type="entry name" value="Transglut_core2"/>
    <property type="match status" value="1"/>
</dbReference>
<dbReference type="AlphaFoldDB" id="E6ZU11"/>
<dbReference type="SUPFAM" id="SSF141255">
    <property type="entry name" value="YccV-like"/>
    <property type="match status" value="1"/>
</dbReference>
<gene>
    <name evidence="3" type="ORF">sr10438</name>
</gene>
<proteinExistence type="predicted"/>
<feature type="compositionally biased region" description="Acidic residues" evidence="1">
    <location>
        <begin position="956"/>
        <end position="969"/>
    </location>
</feature>
<dbReference type="HOGENOM" id="CLU_012388_0_0_1"/>
<dbReference type="InterPro" id="IPR011722">
    <property type="entry name" value="Hemimethylated_DNA-bd_dom"/>
</dbReference>
<dbReference type="eggNOG" id="ENOG502QS7Z">
    <property type="taxonomic scope" value="Eukaryota"/>
</dbReference>